<comment type="caution">
    <text evidence="1">The sequence shown here is derived from an EMBL/GenBank/DDBJ whole genome shotgun (WGS) entry which is preliminary data.</text>
</comment>
<name>A0A8K0WL37_9HYPO</name>
<reference evidence="1" key="1">
    <citation type="journal article" date="2021" name="Nat. Commun.">
        <title>Genetic determinants of endophytism in the Arabidopsis root mycobiome.</title>
        <authorList>
            <person name="Mesny F."/>
            <person name="Miyauchi S."/>
            <person name="Thiergart T."/>
            <person name="Pickel B."/>
            <person name="Atanasova L."/>
            <person name="Karlsson M."/>
            <person name="Huettel B."/>
            <person name="Barry K.W."/>
            <person name="Haridas S."/>
            <person name="Chen C."/>
            <person name="Bauer D."/>
            <person name="Andreopoulos W."/>
            <person name="Pangilinan J."/>
            <person name="LaButti K."/>
            <person name="Riley R."/>
            <person name="Lipzen A."/>
            <person name="Clum A."/>
            <person name="Drula E."/>
            <person name="Henrissat B."/>
            <person name="Kohler A."/>
            <person name="Grigoriev I.V."/>
            <person name="Martin F.M."/>
            <person name="Hacquard S."/>
        </authorList>
    </citation>
    <scope>NUCLEOTIDE SEQUENCE</scope>
    <source>
        <strain evidence="1">MPI-CAGE-CH-0235</strain>
    </source>
</reference>
<dbReference type="Proteomes" id="UP000813444">
    <property type="component" value="Unassembled WGS sequence"/>
</dbReference>
<evidence type="ECO:0000313" key="1">
    <source>
        <dbReference type="EMBL" id="KAH7308150.1"/>
    </source>
</evidence>
<gene>
    <name evidence="1" type="ORF">B0I35DRAFT_105627</name>
</gene>
<organism evidence="1 2">
    <name type="scientific">Stachybotrys elegans</name>
    <dbReference type="NCBI Taxonomy" id="80388"/>
    <lineage>
        <taxon>Eukaryota</taxon>
        <taxon>Fungi</taxon>
        <taxon>Dikarya</taxon>
        <taxon>Ascomycota</taxon>
        <taxon>Pezizomycotina</taxon>
        <taxon>Sordariomycetes</taxon>
        <taxon>Hypocreomycetidae</taxon>
        <taxon>Hypocreales</taxon>
        <taxon>Stachybotryaceae</taxon>
        <taxon>Stachybotrys</taxon>
    </lineage>
</organism>
<keyword evidence="2" id="KW-1185">Reference proteome</keyword>
<protein>
    <submittedName>
        <fullName evidence="1">Uncharacterized protein</fullName>
    </submittedName>
</protein>
<evidence type="ECO:0000313" key="2">
    <source>
        <dbReference type="Proteomes" id="UP000813444"/>
    </source>
</evidence>
<proteinExistence type="predicted"/>
<sequence>MIHESGTRALYIYAVSCPAVALSNDFNAVPWPGIRRAYACNTAPHDFLDNRPVREECHDKERHCLPVMRRRARPYAPGISSPLIALRPALVSLPSLASAPLSLSPGLGGSVARDTLDLRSDEPSASLVLTLVPDPSAMLGSVGKYSVLDVLLSGTTGVLGETSESGLCTGERVSMLWWEMSQADDEPSYRLKASGVDEARIMERSGNAASS</sequence>
<dbReference type="EMBL" id="JAGPNK010000016">
    <property type="protein sequence ID" value="KAH7308150.1"/>
    <property type="molecule type" value="Genomic_DNA"/>
</dbReference>
<dbReference type="AlphaFoldDB" id="A0A8K0WL37"/>
<accession>A0A8K0WL37</accession>